<dbReference type="STRING" id="376686.Fjoh_0606"/>
<keyword evidence="1 3" id="KW-0732">Signal</keyword>
<dbReference type="SMR" id="A5FMC0"/>
<accession>A5FMC0</accession>
<evidence type="ECO:0000256" key="1">
    <source>
        <dbReference type="ARBA" id="ARBA00022729"/>
    </source>
</evidence>
<dbReference type="InterPro" id="IPR028974">
    <property type="entry name" value="TSP_type-3_rpt"/>
</dbReference>
<evidence type="ECO:0000313" key="5">
    <source>
        <dbReference type="Proteomes" id="UP000006694"/>
    </source>
</evidence>
<dbReference type="KEGG" id="fjo:Fjoh_0606"/>
<dbReference type="InterPro" id="IPR050708">
    <property type="entry name" value="T6SS_VgrG/RHS"/>
</dbReference>
<reference evidence="4 5" key="1">
    <citation type="journal article" date="2009" name="Appl. Environ. Microbiol.">
        <title>Novel features of the polysaccharide-digesting gliding bacterium Flavobacterium johnsoniae as revealed by genome sequence analysis.</title>
        <authorList>
            <person name="McBride M.J."/>
            <person name="Xie G."/>
            <person name="Martens E.C."/>
            <person name="Lapidus A."/>
            <person name="Henrissat B."/>
            <person name="Rhodes R.G."/>
            <person name="Goltsman E."/>
            <person name="Wang W."/>
            <person name="Xu J."/>
            <person name="Hunnicutt D.W."/>
            <person name="Staroscik A.M."/>
            <person name="Hoover T.R."/>
            <person name="Cheng Y.Q."/>
            <person name="Stein J.L."/>
        </authorList>
    </citation>
    <scope>NUCLEOTIDE SEQUENCE [LARGE SCALE GENOMIC DNA]</scope>
    <source>
        <strain evidence="5">ATCC 17061 / DSM 2064 / JCM 8514 / BCRC 14874 / CCUG 350202 / NBRC 14942 / NCIMB 11054 / UW101</strain>
    </source>
</reference>
<evidence type="ECO:0000256" key="2">
    <source>
        <dbReference type="SAM" id="MobiDB-lite"/>
    </source>
</evidence>
<dbReference type="NCBIfam" id="TIGR03696">
    <property type="entry name" value="Rhs_assc_core"/>
    <property type="match status" value="1"/>
</dbReference>
<protein>
    <submittedName>
        <fullName evidence="4">YD repeat protein</fullName>
    </submittedName>
</protein>
<dbReference type="HOGENOM" id="CLU_224520_0_0_10"/>
<evidence type="ECO:0000256" key="3">
    <source>
        <dbReference type="SAM" id="SignalP"/>
    </source>
</evidence>
<name>A5FMC0_FLAJ1</name>
<evidence type="ECO:0000313" key="4">
    <source>
        <dbReference type="EMBL" id="ABQ03641.1"/>
    </source>
</evidence>
<feature type="region of interest" description="Disordered" evidence="2">
    <location>
        <begin position="3638"/>
        <end position="3662"/>
    </location>
</feature>
<feature type="compositionally biased region" description="Basic and acidic residues" evidence="2">
    <location>
        <begin position="3640"/>
        <end position="3662"/>
    </location>
</feature>
<feature type="signal peptide" evidence="3">
    <location>
        <begin position="1"/>
        <end position="21"/>
    </location>
</feature>
<dbReference type="InterPro" id="IPR022385">
    <property type="entry name" value="Rhs_assc_core"/>
</dbReference>
<dbReference type="eggNOG" id="COG3209">
    <property type="taxonomic scope" value="Bacteria"/>
</dbReference>
<dbReference type="InterPro" id="IPR003367">
    <property type="entry name" value="Thrombospondin_3-like_rpt"/>
</dbReference>
<dbReference type="PANTHER" id="PTHR32305:SF15">
    <property type="entry name" value="PROTEIN RHSA-RELATED"/>
    <property type="match status" value="1"/>
</dbReference>
<feature type="chain" id="PRO_5002682929" evidence="3">
    <location>
        <begin position="22"/>
        <end position="3662"/>
    </location>
</feature>
<dbReference type="EMBL" id="CP000685">
    <property type="protein sequence ID" value="ABQ03641.1"/>
    <property type="molecule type" value="Genomic_DNA"/>
</dbReference>
<dbReference type="PANTHER" id="PTHR32305">
    <property type="match status" value="1"/>
</dbReference>
<dbReference type="GO" id="GO:0005509">
    <property type="term" value="F:calcium ion binding"/>
    <property type="evidence" value="ECO:0007669"/>
    <property type="project" value="InterPro"/>
</dbReference>
<organism evidence="4 5">
    <name type="scientific">Flavobacterium johnsoniae (strain ATCC 17061 / DSM 2064 / JCM 8514 / BCRC 14874 / CCUG 350202 / NBRC 14942 / NCIMB 11054 / UW101)</name>
    <name type="common">Cytophaga johnsonae</name>
    <dbReference type="NCBI Taxonomy" id="376686"/>
    <lineage>
        <taxon>Bacteria</taxon>
        <taxon>Pseudomonadati</taxon>
        <taxon>Bacteroidota</taxon>
        <taxon>Flavobacteriia</taxon>
        <taxon>Flavobacteriales</taxon>
        <taxon>Flavobacteriaceae</taxon>
        <taxon>Flavobacterium</taxon>
    </lineage>
</organism>
<sequence length="3662" mass="409525">MYINKHLIAFVFTLFSLFAFSQQEETISPRKKGNQLNGQPILQVSDPKLASLDQKNVFTSLKPSVSIHFGFEEDLSASSDETFLNAYGTVYFAEVVLIVKPMDKNGNPITTYTDIPGAPKTNPFEVTLKIKHDHVTKEKQFNDYAVYQLPGVHNADITVKSIKYTDVNSNVLTITNSPAYVELKFSTERYYNMQLNATQYTSVFPLTHQLIKYNGLTETTVSQVSAGAEELIINWTKDAVAPAVEYELEWTWIDNYSKTANGKLSPDEIALTEKDFKLNSTRIQTKDLSYRIPLVYSKGYLVYRVRPVGRFLDNTNKNFYGQWTSGLTDAYTKVSHWPHFVEIDQAHESGKKNWQYQASFAEDGKKKEVVSYFDGSLRNRQTVTKTNTPGEELVGSQLKATQGKAIVGEVIYDNQGRPAVEVLPAPVNSSGIHFYNDLNKNASNTIYSHNDFDWDNPTVTDCTPIPAPTMSNANGAGKYYSENNTVNSNYKDLVPNAQGYPFSQVEYTPDNTGRIKRKGGVGKDHQIGTGHEMQYFYGQPKQEELNRLFGYKVGDFSRYKKNIVIDPNKQASVSYLDPQGRTVATALVGDNKGSLISLDDETNDNLHLKTVTNLLSNNDKYASGINGIEEDGIRLNTPVSVVKEGEVKIEYTFKKDIASYTDSCLTTKQYPFVYNWSIGMKNDCADELLTGNPLTTKFGTFSLDTFSPAAIELQKREYFALENGQHLKVGTYPLSKDLRIDYDALNKYADDYIAQIISDKKCLPDYAGLEPDITAEDCNVTCKSCEESLICTNLTKEQCDAFKLKLSADPADLGKVSERESFITDAEVQYVIKNLNAFFTVSTFAYNGTQFTAAGIDQKNILPKVTAYKAEFRGLLSGCRELCKQPINVCNLNLEVLLGDVSPNGQYGSVAGLDAEDEEINDPASSKITDPLSIFNENNQLLYGGYTNGVELDPDTNQNVPVKISNYNWKKPFGGSYKEADGSISKIRVTLVGDGVYRPSLVDTVTLTENDRDPESDDPNVFLVEPKYLRYVADFIPLWKPSWANALLPYHPEYQYYVYNSAFCEKFNAIGDNSDGFDEKLRNIDYADPETGVIKDNTIFTPGGIITQLSNIGAQNNDSDPYYLSRASQNNVESEADFTLRKDIMKEAINTNFDGIAQSNGKKLNMLQASYYFAVYSNGITPESVYEDYINLSTADLLVKINAIQDPIVKQQIWTNFRTYYTGLKQKTRTVFSHVYAATRNNYNDCIGNVESSDTFVTLFKKYTTVGNPHNYERITRLVNTIPENPSLPSGSEGIEWACSEETSSLFATKEKRFIPADYGYDSALTDAQAISDLSTTTEKAMYMETGKCPMAFEMEYFLKGLVDKKIQSQGLLVNGLKTTSMIYLTKNLFNAQVNPTFNLQTASETPKIKSYEDASGALNITFTHLGNEIATPIELRFVNNSSYYQDACGNNVNTPRWEDIVDFKSFYYIPDSYDNVTKTYKFQIIGIVKRDGVASTCISPEEIIIEGTTKANVGECSYLIDAPCDKKDKFDDSFRKLVFNLQTLGTIRSASLDITNNPVFTDGYLYTYFGIKPNDIVKWKNTADGVSISVNDENRVVLNLGGYNLGSERITSFSIGNVLGNYNQVRIGTKRSVFLFSTRQVTAKITSGNTNRPLYLVCCSPCGEWDYNGDGLGDACGGGGNCGTVDTDGDGIYDGCDNCPNTPNPNQEPCNSYTPITSCTVAGADELTYENNIKNILNDFLITRNHEVNASGDFYKAGSVSSYSPINAFVRDSKLVSHFQKQRTRYTENNFRPVVIDKYSIVAENDLVSINFDENSGSVYNRNFINFYGINIKSARRINYIDVTSDLTFRINFVDSQGRTLTQEGGKISHYTFTKITSSEAKAPAVPFCPFMSETYPPKTTSKKSFDSLDDLYVSVADEKIIENNRSSLTAKTAKNNAVKSILEVTPTFSCSNLCIPVAVAPIACRPQWLTYKNMINLQVPDYKLPEDLDKYAKFFCEANFGYISTDYLQYLAKLEITTVKNPLFVSISEFGSTKLRYGNTVTASVIIQYYNYVQSQIANPTEELLVWQQFADKYAVDNKICPPAIIPPSFSLEIPNEETRTPCEIYAATVKAANKQEIENTFYAGKKEEFKEKYLKAAFEGITETLTQSSFDKEYQYTLYYYDQAGNLIQTVPPQGVKRLDPNSDAVIKDVRENSPEKVDTTPVSGVPVAPDHKMQTQYRYNSLNQLVWQKTPDGGVTKFAYDALGRIIASQNANQALATPALFSYTRYDGLGRIMEAGQLEVKTGTAMHINENGRLVFANDDLVPVDAVNDHFPYNQGSKFDQVTKTLYDIPVKDTEDWFTSYAGDNNHKRVTAVLYYNQLTAELGEIKAYDKYSNAILYDYDVHGNVKELVHHTNNNQKLIDFKQDLKKVVYDYDLISGNVNKVTYQPNSTKDQFIHRYEYDADNRIKQVYTSKDNVIWEKEANYLYYEHGPLARVEVGDKKVQGLDYIYTLQGWLKGVNYERIGFYDAGKDGLVVAKDAFGYALNYYTGDYKSRFNVNGNNNPIDNTIFSFSKDLSGNSNLYNGNIKEMVTSLLNTSQQPIPTQFNYYKYDQLNRISSMNSKAISYNIGGTTNSPVDGFKSNYSYDRNGNLDKTNVWAPLADGSLNTTQMDQLSYNYLAGTNKLDHVKDAVPNGAFSNDPNNANDTSLDIDSQDAGNYAYDEIGQLIKDAKENLDEIKWRVDGKVESVTKFKNTPQQKVVISFEYDGLGNRTAKKTTTATSSKTTYYQRDAQGNVLSTYEMQEEGGTTKYFLVEQEIYGSSRLGVERGRLEITKDVASALKNSKTITASEKNAIVAKVAETVSKAGIKFSTEGGFAVWEVNNKNAINLFDNKSRKTESLTVSTHLKIDPNTDAENSTLAVFHGSSVEGDFPGDNSVGYRSSIVLGIKKVGTGYSPTFSLIKYRRNHNKYKTVIKLKKRTRHSFRSYATAVDYDVRPTDRPGMSVISIPEKEWDYKADIVLNQATSNYDITITLNGNVYKGIAAQPRSILNGEENRGFEGNDGNLKIKVPNNTLGAATIEYQPGNSIGTYRTLKSDICDFTYSINNGEDPEDIKINKFELDEPSTKTSTKSDTGIPMVISQAKFDATFCGNPDEDSDGDGVINSEDNCPYTFNPKQEDKDGDGVGDVCDNCIDKRNGLLEKDIEGVGNQLDTDGDGRGDACDNCKKTPNFDQKDTDDDGVGDVCDNCRTIANGDQKDTNGNGIGDVCEGLDQGEGNETVAESPLTSYRFVGDKNYELSNHLGNVLSVVTDRPLFVQNGSSYRFDPDVLSFSDYYPFGMLVPNRHESSKDYRYGFNGKEKDDEFNGDVNSYDYGARMYNPRVGRFLSLDPLSHDFPFYSPFQFAGNSPIFAIDLDGLEMQISNTVFTLKEGKGTPELNYSTDIKIHYKVLNLTGRKIEGIQQITDFARDRSRLVYSDRAGMGNFSITFDGKGNRLKQPISYKLNGKIKSFETTFSVIKSTKEINDSDYVVILVNQRLSNKKYPEHAHANLAGNIMTVDIGNPDYKSILTNGTFNFNLMTTVARKIGATINHETGHNLGLDDEYKMKEDGQAIVNPGYENNQMSGGSGKELNSRQIASILNDIFTNFRIDLYNKKKSGKEQTDSTKSQVNEEQKKLNLGN</sequence>
<dbReference type="Pfam" id="PF02412">
    <property type="entry name" value="TSP_3"/>
    <property type="match status" value="3"/>
</dbReference>
<dbReference type="Proteomes" id="UP000006694">
    <property type="component" value="Chromosome"/>
</dbReference>
<dbReference type="Gene3D" id="4.10.1080.10">
    <property type="entry name" value="TSP type-3 repeat"/>
    <property type="match status" value="2"/>
</dbReference>
<dbReference type="Gene3D" id="2.180.10.10">
    <property type="entry name" value="RHS repeat-associated core"/>
    <property type="match status" value="2"/>
</dbReference>
<dbReference type="GO" id="GO:0007155">
    <property type="term" value="P:cell adhesion"/>
    <property type="evidence" value="ECO:0007669"/>
    <property type="project" value="InterPro"/>
</dbReference>
<dbReference type="SUPFAM" id="SSF103647">
    <property type="entry name" value="TSP type-3 repeat"/>
    <property type="match status" value="3"/>
</dbReference>
<keyword evidence="5" id="KW-1185">Reference proteome</keyword>
<proteinExistence type="predicted"/>
<dbReference type="RefSeq" id="WP_012022696.1">
    <property type="nucleotide sequence ID" value="NC_009441.1"/>
</dbReference>
<gene>
    <name evidence="4" type="ordered locus">Fjoh_0606</name>
</gene>
<dbReference type="GeneID" id="301552724"/>